<evidence type="ECO:0000313" key="8">
    <source>
        <dbReference type="EMBL" id="GAA2152777.1"/>
    </source>
</evidence>
<dbReference type="PRINTS" id="PR00377">
    <property type="entry name" value="IMPHPHTASES"/>
</dbReference>
<sequence>MTPAGAELAELALDTARAGAALVRDRARRGVTVAATKSSDVDVVTEADRACEALVRELLRKARPDDAILGEEESEEAGTSGVRWVVDPIDGTVNFLYGLPQYAVSIAAELDGEVVAGVVLNAATGTEFVAHVAADGRAVATRDGEPIGVRAPAPLSQRLVATGFSYDAGLREVQARALVRLLPRVRDIRRLGSCALDLCHVAEGSVDAYVEEGVNLWDFAAGALVARAAGARTELSPGAGGRQALVCAPSRGFDEFRAAVLQAGFLAPTAPVLGE</sequence>
<organism evidence="8 9">
    <name type="scientific">Nocardioides koreensis</name>
    <dbReference type="NCBI Taxonomy" id="433651"/>
    <lineage>
        <taxon>Bacteria</taxon>
        <taxon>Bacillati</taxon>
        <taxon>Actinomycetota</taxon>
        <taxon>Actinomycetes</taxon>
        <taxon>Propionibacteriales</taxon>
        <taxon>Nocardioidaceae</taxon>
        <taxon>Nocardioides</taxon>
    </lineage>
</organism>
<dbReference type="Gene3D" id="3.30.540.10">
    <property type="entry name" value="Fructose-1,6-Bisphosphatase, subunit A, domain 1"/>
    <property type="match status" value="1"/>
</dbReference>
<dbReference type="EMBL" id="BAAAQR010000013">
    <property type="protein sequence ID" value="GAA2152777.1"/>
    <property type="molecule type" value="Genomic_DNA"/>
</dbReference>
<evidence type="ECO:0000256" key="2">
    <source>
        <dbReference type="ARBA" id="ARBA00001946"/>
    </source>
</evidence>
<dbReference type="Gene3D" id="3.40.190.80">
    <property type="match status" value="1"/>
</dbReference>
<evidence type="ECO:0000256" key="7">
    <source>
        <dbReference type="RuleBase" id="RU364068"/>
    </source>
</evidence>
<comment type="caution">
    <text evidence="8">The sequence shown here is derived from an EMBL/GenBank/DDBJ whole genome shotgun (WGS) entry which is preliminary data.</text>
</comment>
<dbReference type="InterPro" id="IPR020583">
    <property type="entry name" value="Inositol_monoP_metal-BS"/>
</dbReference>
<evidence type="ECO:0000256" key="5">
    <source>
        <dbReference type="ARBA" id="ARBA00022801"/>
    </source>
</evidence>
<dbReference type="PANTHER" id="PTHR20854:SF4">
    <property type="entry name" value="INOSITOL-1-MONOPHOSPHATASE-RELATED"/>
    <property type="match status" value="1"/>
</dbReference>
<proteinExistence type="inferred from homology"/>
<dbReference type="SUPFAM" id="SSF56655">
    <property type="entry name" value="Carbohydrate phosphatase"/>
    <property type="match status" value="1"/>
</dbReference>
<dbReference type="RefSeq" id="WP_344155664.1">
    <property type="nucleotide sequence ID" value="NZ_BAAAQR010000013.1"/>
</dbReference>
<protein>
    <recommendedName>
        <fullName evidence="7">Inositol-1-monophosphatase</fullName>
        <ecNumber evidence="7">3.1.3.25</ecNumber>
    </recommendedName>
</protein>
<keyword evidence="9" id="KW-1185">Reference proteome</keyword>
<keyword evidence="4 7" id="KW-0479">Metal-binding</keyword>
<reference evidence="8 9" key="1">
    <citation type="journal article" date="2019" name="Int. J. Syst. Evol. Microbiol.">
        <title>The Global Catalogue of Microorganisms (GCM) 10K type strain sequencing project: providing services to taxonomists for standard genome sequencing and annotation.</title>
        <authorList>
            <consortium name="The Broad Institute Genomics Platform"/>
            <consortium name="The Broad Institute Genome Sequencing Center for Infectious Disease"/>
            <person name="Wu L."/>
            <person name="Ma J."/>
        </authorList>
    </citation>
    <scope>NUCLEOTIDE SEQUENCE [LARGE SCALE GENOMIC DNA]</scope>
    <source>
        <strain evidence="8 9">JCM 16022</strain>
    </source>
</reference>
<dbReference type="PROSITE" id="PS00629">
    <property type="entry name" value="IMP_1"/>
    <property type="match status" value="1"/>
</dbReference>
<comment type="similarity">
    <text evidence="3 7">Belongs to the inositol monophosphatase superfamily.</text>
</comment>
<dbReference type="PANTHER" id="PTHR20854">
    <property type="entry name" value="INOSITOL MONOPHOSPHATASE"/>
    <property type="match status" value="1"/>
</dbReference>
<dbReference type="Pfam" id="PF00459">
    <property type="entry name" value="Inositol_P"/>
    <property type="match status" value="1"/>
</dbReference>
<comment type="catalytic activity">
    <reaction evidence="1 7">
        <text>a myo-inositol phosphate + H2O = myo-inositol + phosphate</text>
        <dbReference type="Rhea" id="RHEA:24056"/>
        <dbReference type="ChEBI" id="CHEBI:15377"/>
        <dbReference type="ChEBI" id="CHEBI:17268"/>
        <dbReference type="ChEBI" id="CHEBI:43474"/>
        <dbReference type="ChEBI" id="CHEBI:84139"/>
        <dbReference type="EC" id="3.1.3.25"/>
    </reaction>
</comment>
<evidence type="ECO:0000256" key="1">
    <source>
        <dbReference type="ARBA" id="ARBA00001033"/>
    </source>
</evidence>
<dbReference type="InterPro" id="IPR000760">
    <property type="entry name" value="Inositol_monophosphatase-like"/>
</dbReference>
<evidence type="ECO:0000256" key="6">
    <source>
        <dbReference type="ARBA" id="ARBA00022842"/>
    </source>
</evidence>
<evidence type="ECO:0000313" key="9">
    <source>
        <dbReference type="Proteomes" id="UP001501771"/>
    </source>
</evidence>
<dbReference type="EC" id="3.1.3.25" evidence="7"/>
<dbReference type="InterPro" id="IPR033942">
    <property type="entry name" value="IMPase"/>
</dbReference>
<keyword evidence="6 7" id="KW-0460">Magnesium</keyword>
<gene>
    <name evidence="8" type="ORF">GCM10009844_36390</name>
</gene>
<dbReference type="Proteomes" id="UP001501771">
    <property type="component" value="Unassembled WGS sequence"/>
</dbReference>
<dbReference type="PROSITE" id="PS00630">
    <property type="entry name" value="IMP_2"/>
    <property type="match status" value="1"/>
</dbReference>
<dbReference type="InterPro" id="IPR020550">
    <property type="entry name" value="Inositol_monophosphatase_CS"/>
</dbReference>
<evidence type="ECO:0000256" key="4">
    <source>
        <dbReference type="ARBA" id="ARBA00022723"/>
    </source>
</evidence>
<dbReference type="CDD" id="cd01639">
    <property type="entry name" value="IMPase"/>
    <property type="match status" value="1"/>
</dbReference>
<keyword evidence="5 7" id="KW-0378">Hydrolase</keyword>
<accession>A0ABN3A3V6</accession>
<name>A0ABN3A3V6_9ACTN</name>
<comment type="cofactor">
    <cofactor evidence="2 7">
        <name>Mg(2+)</name>
        <dbReference type="ChEBI" id="CHEBI:18420"/>
    </cofactor>
</comment>
<evidence type="ECO:0000256" key="3">
    <source>
        <dbReference type="ARBA" id="ARBA00009759"/>
    </source>
</evidence>